<dbReference type="RefSeq" id="WP_148955194.1">
    <property type="nucleotide sequence ID" value="NZ_VTEG01000028.1"/>
</dbReference>
<sequence length="180" mass="19968">MEKMTSFGIRELHIAKYDEALSTYEAFKKLDGVQSLNVEPITSKYDLEGDDTIIETRSVLEGYTFSFENGVLDFEGLSIMEGSELTDIMDTDGTTKIGEELRNNSEDEKPYFALIGRVVGSKELKVILPMAKAESVNQSYQTKNYAIVSVSGTAIKNANGDMRILRTDGKPITDEDLTSL</sequence>
<evidence type="ECO:0000313" key="1">
    <source>
        <dbReference type="EMBL" id="TYR95723.1"/>
    </source>
</evidence>
<protein>
    <submittedName>
        <fullName evidence="1">Uncharacterized protein</fullName>
    </submittedName>
</protein>
<comment type="caution">
    <text evidence="1">The sequence shown here is derived from an EMBL/GenBank/DDBJ whole genome shotgun (WGS) entry which is preliminary data.</text>
</comment>
<accession>A0A5D4M357</accession>
<evidence type="ECO:0000313" key="2">
    <source>
        <dbReference type="Proteomes" id="UP000325182"/>
    </source>
</evidence>
<dbReference type="AlphaFoldDB" id="A0A5D4M357"/>
<proteinExistence type="predicted"/>
<organism evidence="1 2">
    <name type="scientific">Rossellomorea vietnamensis</name>
    <dbReference type="NCBI Taxonomy" id="218284"/>
    <lineage>
        <taxon>Bacteria</taxon>
        <taxon>Bacillati</taxon>
        <taxon>Bacillota</taxon>
        <taxon>Bacilli</taxon>
        <taxon>Bacillales</taxon>
        <taxon>Bacillaceae</taxon>
        <taxon>Rossellomorea</taxon>
    </lineage>
</organism>
<gene>
    <name evidence="1" type="ORF">FZC84_21260</name>
</gene>
<name>A0A5D4M357_9BACI</name>
<dbReference type="EMBL" id="VTEG01000028">
    <property type="protein sequence ID" value="TYR95723.1"/>
    <property type="molecule type" value="Genomic_DNA"/>
</dbReference>
<dbReference type="Proteomes" id="UP000325182">
    <property type="component" value="Unassembled WGS sequence"/>
</dbReference>
<reference evidence="1 2" key="1">
    <citation type="submission" date="2019-08" db="EMBL/GenBank/DDBJ databases">
        <title>Bacillus genomes from the desert of Cuatro Cienegas, Coahuila.</title>
        <authorList>
            <person name="Olmedo-Alvarez G."/>
        </authorList>
    </citation>
    <scope>NUCLEOTIDE SEQUENCE [LARGE SCALE GENOMIC DNA]</scope>
    <source>
        <strain evidence="1 2">CH128b_4D</strain>
    </source>
</reference>